<evidence type="ECO:0000256" key="1">
    <source>
        <dbReference type="ARBA" id="ARBA00022679"/>
    </source>
</evidence>
<keyword evidence="4" id="KW-1185">Reference proteome</keyword>
<dbReference type="CDD" id="cd02516">
    <property type="entry name" value="CDP-ME_synthetase"/>
    <property type="match status" value="1"/>
</dbReference>
<dbReference type="PANTHER" id="PTHR43015:SF1">
    <property type="entry name" value="D-RIBITOL-5-PHOSPHATE CYTIDYLYLTRANSFERASE"/>
    <property type="match status" value="1"/>
</dbReference>
<dbReference type="InterPro" id="IPR034683">
    <property type="entry name" value="IspD/TarI"/>
</dbReference>
<dbReference type="Pfam" id="PF01128">
    <property type="entry name" value="IspD"/>
    <property type="match status" value="1"/>
</dbReference>
<gene>
    <name evidence="3" type="ORF">WDU99_16875</name>
</gene>
<dbReference type="NCBIfam" id="NF001183">
    <property type="entry name" value="PRK00155.1-3"/>
    <property type="match status" value="1"/>
</dbReference>
<organism evidence="3 4">
    <name type="scientific">Microbacterium bandirmense</name>
    <dbReference type="NCBI Taxonomy" id="3122050"/>
    <lineage>
        <taxon>Bacteria</taxon>
        <taxon>Bacillati</taxon>
        <taxon>Actinomycetota</taxon>
        <taxon>Actinomycetes</taxon>
        <taxon>Micrococcales</taxon>
        <taxon>Microbacteriaceae</taxon>
        <taxon>Microbacterium</taxon>
    </lineage>
</organism>
<accession>A0ABU8LF84</accession>
<dbReference type="GO" id="GO:0016779">
    <property type="term" value="F:nucleotidyltransferase activity"/>
    <property type="evidence" value="ECO:0007669"/>
    <property type="project" value="UniProtKB-KW"/>
</dbReference>
<keyword evidence="1 3" id="KW-0808">Transferase</keyword>
<evidence type="ECO:0000313" key="4">
    <source>
        <dbReference type="Proteomes" id="UP001371224"/>
    </source>
</evidence>
<dbReference type="PANTHER" id="PTHR43015">
    <property type="entry name" value="D-RIBITOL-5-PHOSPHATE CYTIDYLYLTRANSFERASE"/>
    <property type="match status" value="1"/>
</dbReference>
<sequence>MNIGVIFAGGTGSRMGVTSVPKQFLDYGGKPLIIHTLEHFERHPDIDALTVAIPQDWEDRFREMIVTFGISKVRWIVAGGTSGQDSIYRALRVAHDEIQDEDVKALVHDGVRPLINDRIISENLDALESARGAITVFPAVETVVVSADGDRVDDILPRSELFIAQAPQTFWLHELVAAHESAREKAHDDYIDSCSLMRGELDVSASFVIGTRANIKVTTPEDYFMSRALLDLEHFHDVEGI</sequence>
<dbReference type="Gene3D" id="3.90.550.10">
    <property type="entry name" value="Spore Coat Polysaccharide Biosynthesis Protein SpsA, Chain A"/>
    <property type="match status" value="1"/>
</dbReference>
<evidence type="ECO:0000256" key="2">
    <source>
        <dbReference type="ARBA" id="ARBA00022695"/>
    </source>
</evidence>
<name>A0ABU8LF84_9MICO</name>
<dbReference type="EMBL" id="JBBDGM010000023">
    <property type="protein sequence ID" value="MEJ1089994.1"/>
    <property type="molecule type" value="Genomic_DNA"/>
</dbReference>
<dbReference type="EC" id="2.7.7.-" evidence="3"/>
<reference evidence="3 4" key="1">
    <citation type="submission" date="2024-02" db="EMBL/GenBank/DDBJ databases">
        <authorList>
            <person name="Saticioglu I.B."/>
        </authorList>
    </citation>
    <scope>NUCLEOTIDE SEQUENCE [LARGE SCALE GENOMIC DNA]</scope>
    <source>
        <strain evidence="3 4">Mu-80</strain>
    </source>
</reference>
<dbReference type="InterPro" id="IPR029044">
    <property type="entry name" value="Nucleotide-diphossugar_trans"/>
</dbReference>
<protein>
    <submittedName>
        <fullName evidence="3">IspD/TarI family cytidylyltransferase</fullName>
        <ecNumber evidence="3">2.7.7.-</ecNumber>
    </submittedName>
</protein>
<dbReference type="SUPFAM" id="SSF53448">
    <property type="entry name" value="Nucleotide-diphospho-sugar transferases"/>
    <property type="match status" value="1"/>
</dbReference>
<keyword evidence="2 3" id="KW-0548">Nucleotidyltransferase</keyword>
<dbReference type="Proteomes" id="UP001371224">
    <property type="component" value="Unassembled WGS sequence"/>
</dbReference>
<comment type="caution">
    <text evidence="3">The sequence shown here is derived from an EMBL/GenBank/DDBJ whole genome shotgun (WGS) entry which is preliminary data.</text>
</comment>
<evidence type="ECO:0000313" key="3">
    <source>
        <dbReference type="EMBL" id="MEJ1089994.1"/>
    </source>
</evidence>
<dbReference type="RefSeq" id="WP_337333636.1">
    <property type="nucleotide sequence ID" value="NZ_JBBDGM010000023.1"/>
</dbReference>
<proteinExistence type="predicted"/>